<dbReference type="Proteomes" id="UP000257109">
    <property type="component" value="Unassembled WGS sequence"/>
</dbReference>
<evidence type="ECO:0000256" key="1">
    <source>
        <dbReference type="SAM" id="MobiDB-lite"/>
    </source>
</evidence>
<keyword evidence="3" id="KW-1185">Reference proteome</keyword>
<proteinExistence type="predicted"/>
<gene>
    <name evidence="2" type="ORF">CR513_14218</name>
</gene>
<feature type="non-terminal residue" evidence="2">
    <location>
        <position position="1"/>
    </location>
</feature>
<protein>
    <submittedName>
        <fullName evidence="2">Uncharacterized protein</fullName>
    </submittedName>
</protein>
<evidence type="ECO:0000313" key="3">
    <source>
        <dbReference type="Proteomes" id="UP000257109"/>
    </source>
</evidence>
<name>A0A371HHQ3_MUCPR</name>
<dbReference type="OrthoDB" id="1637540at2759"/>
<feature type="region of interest" description="Disordered" evidence="1">
    <location>
        <begin position="42"/>
        <end position="76"/>
    </location>
</feature>
<dbReference type="AlphaFoldDB" id="A0A371HHQ3"/>
<sequence>MVLKKILPNSKDQSGKWVPNYEGPYMVKRSFSGRALILTDAEGQDLKHPTPSRCSSLEVSLGQRQKRQHPNGVEERLGKSSIKRLLPIFTLCIRPRD</sequence>
<evidence type="ECO:0000313" key="2">
    <source>
        <dbReference type="EMBL" id="RDY02333.1"/>
    </source>
</evidence>
<reference evidence="2" key="1">
    <citation type="submission" date="2018-05" db="EMBL/GenBank/DDBJ databases">
        <title>Draft genome of Mucuna pruriens seed.</title>
        <authorList>
            <person name="Nnadi N.E."/>
            <person name="Vos R."/>
            <person name="Hasami M.H."/>
            <person name="Devisetty U.K."/>
            <person name="Aguiy J.C."/>
        </authorList>
    </citation>
    <scope>NUCLEOTIDE SEQUENCE [LARGE SCALE GENOMIC DNA]</scope>
    <source>
        <strain evidence="2">JCA_2017</strain>
    </source>
</reference>
<dbReference type="EMBL" id="QJKJ01002556">
    <property type="protein sequence ID" value="RDY02333.1"/>
    <property type="molecule type" value="Genomic_DNA"/>
</dbReference>
<organism evidence="2 3">
    <name type="scientific">Mucuna pruriens</name>
    <name type="common">Velvet bean</name>
    <name type="synonym">Dolichos pruriens</name>
    <dbReference type="NCBI Taxonomy" id="157652"/>
    <lineage>
        <taxon>Eukaryota</taxon>
        <taxon>Viridiplantae</taxon>
        <taxon>Streptophyta</taxon>
        <taxon>Embryophyta</taxon>
        <taxon>Tracheophyta</taxon>
        <taxon>Spermatophyta</taxon>
        <taxon>Magnoliopsida</taxon>
        <taxon>eudicotyledons</taxon>
        <taxon>Gunneridae</taxon>
        <taxon>Pentapetalae</taxon>
        <taxon>rosids</taxon>
        <taxon>fabids</taxon>
        <taxon>Fabales</taxon>
        <taxon>Fabaceae</taxon>
        <taxon>Papilionoideae</taxon>
        <taxon>50 kb inversion clade</taxon>
        <taxon>NPAAA clade</taxon>
        <taxon>indigoferoid/millettioid clade</taxon>
        <taxon>Phaseoleae</taxon>
        <taxon>Mucuna</taxon>
    </lineage>
</organism>
<accession>A0A371HHQ3</accession>
<comment type="caution">
    <text evidence="2">The sequence shown here is derived from an EMBL/GenBank/DDBJ whole genome shotgun (WGS) entry which is preliminary data.</text>
</comment>